<dbReference type="NCBIfam" id="TIGR00693">
    <property type="entry name" value="thiE"/>
    <property type="match status" value="1"/>
</dbReference>
<organism evidence="13 14">
    <name type="scientific">Paenalcaligenes hominis</name>
    <dbReference type="NCBI Taxonomy" id="643674"/>
    <lineage>
        <taxon>Bacteria</taxon>
        <taxon>Pseudomonadati</taxon>
        <taxon>Pseudomonadota</taxon>
        <taxon>Betaproteobacteria</taxon>
        <taxon>Burkholderiales</taxon>
        <taxon>Alcaligenaceae</taxon>
        <taxon>Paenalcaligenes</taxon>
    </lineage>
</organism>
<dbReference type="GO" id="GO:0004789">
    <property type="term" value="F:thiamine-phosphate diphosphorylase activity"/>
    <property type="evidence" value="ECO:0007669"/>
    <property type="project" value="UniProtKB-UniRule"/>
</dbReference>
<feature type="binding site" evidence="9">
    <location>
        <position position="141"/>
    </location>
    <ligand>
        <name>4-amino-2-methyl-5-(diphosphooxymethyl)pyrimidine</name>
        <dbReference type="ChEBI" id="CHEBI:57841"/>
    </ligand>
</feature>
<dbReference type="Pfam" id="PF02581">
    <property type="entry name" value="TMP-TENI"/>
    <property type="match status" value="1"/>
</dbReference>
<dbReference type="EMBL" id="CP019697">
    <property type="protein sequence ID" value="AQS51323.1"/>
    <property type="molecule type" value="Genomic_DNA"/>
</dbReference>
<feature type="binding site" evidence="9">
    <location>
        <begin position="40"/>
        <end position="44"/>
    </location>
    <ligand>
        <name>4-amino-2-methyl-5-(diphosphooxymethyl)pyrimidine</name>
        <dbReference type="ChEBI" id="CHEBI:57841"/>
    </ligand>
</feature>
<keyword evidence="2 9" id="KW-0808">Transferase</keyword>
<dbReference type="EC" id="2.5.1.3" evidence="9"/>
<dbReference type="STRING" id="643674.PAEH1_06710"/>
<dbReference type="CDD" id="cd00564">
    <property type="entry name" value="TMP_TenI"/>
    <property type="match status" value="1"/>
</dbReference>
<feature type="binding site" evidence="9">
    <location>
        <position position="92"/>
    </location>
    <ligand>
        <name>Mg(2+)</name>
        <dbReference type="ChEBI" id="CHEBI:18420"/>
    </ligand>
</feature>
<evidence type="ECO:0000256" key="9">
    <source>
        <dbReference type="HAMAP-Rule" id="MF_00097"/>
    </source>
</evidence>
<proteinExistence type="inferred from homology"/>
<dbReference type="GO" id="GO:0009228">
    <property type="term" value="P:thiamine biosynthetic process"/>
    <property type="evidence" value="ECO:0007669"/>
    <property type="project" value="UniProtKB-KW"/>
</dbReference>
<protein>
    <recommendedName>
        <fullName evidence="9">Thiamine-phosphate synthase</fullName>
        <shortName evidence="9">TP synthase</shortName>
        <shortName evidence="9">TPS</shortName>
        <ecNumber evidence="9">2.5.1.3</ecNumber>
    </recommendedName>
    <alternativeName>
        <fullName evidence="9">Thiamine-phosphate pyrophosphorylase</fullName>
        <shortName evidence="9">TMP pyrophosphorylase</shortName>
        <shortName evidence="9">TMP-PPase</shortName>
    </alternativeName>
</protein>
<comment type="catalytic activity">
    <reaction evidence="7 9 10">
        <text>2-(2-carboxy-4-methylthiazol-5-yl)ethyl phosphate + 4-amino-2-methyl-5-(diphosphooxymethyl)pyrimidine + 2 H(+) = thiamine phosphate + CO2 + diphosphate</text>
        <dbReference type="Rhea" id="RHEA:47848"/>
        <dbReference type="ChEBI" id="CHEBI:15378"/>
        <dbReference type="ChEBI" id="CHEBI:16526"/>
        <dbReference type="ChEBI" id="CHEBI:33019"/>
        <dbReference type="ChEBI" id="CHEBI:37575"/>
        <dbReference type="ChEBI" id="CHEBI:57841"/>
        <dbReference type="ChEBI" id="CHEBI:62890"/>
        <dbReference type="EC" id="2.5.1.3"/>
    </reaction>
</comment>
<dbReference type="HAMAP" id="MF_00097">
    <property type="entry name" value="TMP_synthase"/>
    <property type="match status" value="1"/>
</dbReference>
<comment type="catalytic activity">
    <reaction evidence="6 9 10">
        <text>4-methyl-5-(2-phosphooxyethyl)-thiazole + 4-amino-2-methyl-5-(diphosphooxymethyl)pyrimidine + H(+) = thiamine phosphate + diphosphate</text>
        <dbReference type="Rhea" id="RHEA:22328"/>
        <dbReference type="ChEBI" id="CHEBI:15378"/>
        <dbReference type="ChEBI" id="CHEBI:33019"/>
        <dbReference type="ChEBI" id="CHEBI:37575"/>
        <dbReference type="ChEBI" id="CHEBI:57841"/>
        <dbReference type="ChEBI" id="CHEBI:58296"/>
        <dbReference type="EC" id="2.5.1.3"/>
    </reaction>
</comment>
<evidence type="ECO:0000256" key="8">
    <source>
        <dbReference type="ARBA" id="ARBA00047883"/>
    </source>
</evidence>
<dbReference type="KEGG" id="phn:PAEH1_06710"/>
<evidence type="ECO:0000313" key="13">
    <source>
        <dbReference type="EMBL" id="AQS51323.1"/>
    </source>
</evidence>
<evidence type="ECO:0000313" key="14">
    <source>
        <dbReference type="Proteomes" id="UP000189369"/>
    </source>
</evidence>
<dbReference type="OrthoDB" id="9810880at2"/>
<feature type="binding site" evidence="9">
    <location>
        <position position="111"/>
    </location>
    <ligand>
        <name>4-amino-2-methyl-5-(diphosphooxymethyl)pyrimidine</name>
        <dbReference type="ChEBI" id="CHEBI:57841"/>
    </ligand>
</feature>
<dbReference type="Gene3D" id="3.20.20.70">
    <property type="entry name" value="Aldolase class I"/>
    <property type="match status" value="1"/>
</dbReference>
<reference evidence="13 14" key="1">
    <citation type="submission" date="2017-01" db="EMBL/GenBank/DDBJ databases">
        <title>Complete Genome Sequence of Paenalcaligenes hominis, Isolated from a paraplegic Patient with neurogenic bladder.</title>
        <authorList>
            <person name="Mukhopadhyay R."/>
            <person name="Joaquin J."/>
            <person name="Hogue R."/>
            <person name="Kilaru A."/>
            <person name="Jospin G."/>
            <person name="Mars K."/>
            <person name="Eisen J.A."/>
            <person name="Chaturvedi V."/>
        </authorList>
    </citation>
    <scope>NUCLEOTIDE SEQUENCE [LARGE SCALE GENOMIC DNA]</scope>
    <source>
        <strain evidence="13 14">15S00501</strain>
    </source>
</reference>
<feature type="binding site" evidence="9">
    <location>
        <position position="73"/>
    </location>
    <ligand>
        <name>Mg(2+)</name>
        <dbReference type="ChEBI" id="CHEBI:18420"/>
    </ligand>
</feature>
<dbReference type="InterPro" id="IPR034291">
    <property type="entry name" value="TMP_synthase"/>
</dbReference>
<dbReference type="InterPro" id="IPR022998">
    <property type="entry name" value="ThiamineP_synth_TenI"/>
</dbReference>
<evidence type="ECO:0000256" key="10">
    <source>
        <dbReference type="RuleBase" id="RU003826"/>
    </source>
</evidence>
<dbReference type="InterPro" id="IPR036206">
    <property type="entry name" value="ThiamineP_synth_sf"/>
</dbReference>
<evidence type="ECO:0000256" key="3">
    <source>
        <dbReference type="ARBA" id="ARBA00022723"/>
    </source>
</evidence>
<dbReference type="AlphaFoldDB" id="A0A1U9JZU2"/>
<feature type="binding site" evidence="9">
    <location>
        <begin position="195"/>
        <end position="196"/>
    </location>
    <ligand>
        <name>2-[(2R,5Z)-2-carboxy-4-methylthiazol-5(2H)-ylidene]ethyl phosphate</name>
        <dbReference type="ChEBI" id="CHEBI:62899"/>
    </ligand>
</feature>
<gene>
    <name evidence="9" type="primary">thiE</name>
    <name evidence="13" type="ORF">PAEH1_06710</name>
</gene>
<dbReference type="UniPathway" id="UPA00060">
    <property type="reaction ID" value="UER00141"/>
</dbReference>
<comment type="catalytic activity">
    <reaction evidence="8 9 10">
        <text>2-[(2R,5Z)-2-carboxy-4-methylthiazol-5(2H)-ylidene]ethyl phosphate + 4-amino-2-methyl-5-(diphosphooxymethyl)pyrimidine + 2 H(+) = thiamine phosphate + CO2 + diphosphate</text>
        <dbReference type="Rhea" id="RHEA:47844"/>
        <dbReference type="ChEBI" id="CHEBI:15378"/>
        <dbReference type="ChEBI" id="CHEBI:16526"/>
        <dbReference type="ChEBI" id="CHEBI:33019"/>
        <dbReference type="ChEBI" id="CHEBI:37575"/>
        <dbReference type="ChEBI" id="CHEBI:57841"/>
        <dbReference type="ChEBI" id="CHEBI:62899"/>
        <dbReference type="EC" id="2.5.1.3"/>
    </reaction>
</comment>
<name>A0A1U9JZU2_9BURK</name>
<evidence type="ECO:0000259" key="12">
    <source>
        <dbReference type="Pfam" id="PF02581"/>
    </source>
</evidence>
<evidence type="ECO:0000256" key="2">
    <source>
        <dbReference type="ARBA" id="ARBA00022679"/>
    </source>
</evidence>
<keyword evidence="3 9" id="KW-0479">Metal-binding</keyword>
<accession>A0A1U9JZU2</accession>
<evidence type="ECO:0000256" key="11">
    <source>
        <dbReference type="RuleBase" id="RU004253"/>
    </source>
</evidence>
<dbReference type="PANTHER" id="PTHR20857">
    <property type="entry name" value="THIAMINE-PHOSPHATE PYROPHOSPHORYLASE"/>
    <property type="match status" value="1"/>
</dbReference>
<dbReference type="Proteomes" id="UP000189369">
    <property type="component" value="Chromosome"/>
</dbReference>
<dbReference type="GO" id="GO:0009229">
    <property type="term" value="P:thiamine diphosphate biosynthetic process"/>
    <property type="evidence" value="ECO:0007669"/>
    <property type="project" value="UniProtKB-UniRule"/>
</dbReference>
<comment type="similarity">
    <text evidence="9 10">Belongs to the thiamine-phosphate synthase family.</text>
</comment>
<comment type="cofactor">
    <cofactor evidence="9">
        <name>Mg(2+)</name>
        <dbReference type="ChEBI" id="CHEBI:18420"/>
    </cofactor>
    <text evidence="9">Binds 1 Mg(2+) ion per subunit.</text>
</comment>
<evidence type="ECO:0000256" key="6">
    <source>
        <dbReference type="ARBA" id="ARBA00047334"/>
    </source>
</evidence>
<dbReference type="GO" id="GO:0000287">
    <property type="term" value="F:magnesium ion binding"/>
    <property type="evidence" value="ECO:0007669"/>
    <property type="project" value="UniProtKB-UniRule"/>
</dbReference>
<evidence type="ECO:0000256" key="7">
    <source>
        <dbReference type="ARBA" id="ARBA00047851"/>
    </source>
</evidence>
<dbReference type="GO" id="GO:0005737">
    <property type="term" value="C:cytoplasm"/>
    <property type="evidence" value="ECO:0007669"/>
    <property type="project" value="TreeGrafter"/>
</dbReference>
<evidence type="ECO:0000256" key="4">
    <source>
        <dbReference type="ARBA" id="ARBA00022842"/>
    </source>
</evidence>
<dbReference type="PANTHER" id="PTHR20857:SF15">
    <property type="entry name" value="THIAMINE-PHOSPHATE SYNTHASE"/>
    <property type="match status" value="1"/>
</dbReference>
<dbReference type="SUPFAM" id="SSF51391">
    <property type="entry name" value="Thiamin phosphate synthase"/>
    <property type="match status" value="1"/>
</dbReference>
<dbReference type="InterPro" id="IPR013785">
    <property type="entry name" value="Aldolase_TIM"/>
</dbReference>
<keyword evidence="4 9" id="KW-0460">Magnesium</keyword>
<comment type="pathway">
    <text evidence="1 9 11">Cofactor biosynthesis; thiamine diphosphate biosynthesis; thiamine phosphate from 4-amino-2-methyl-5-diphosphomethylpyrimidine and 4-methyl-5-(2-phosphoethyl)-thiazole: step 1/1.</text>
</comment>
<feature type="binding site" evidence="9">
    <location>
        <position position="72"/>
    </location>
    <ligand>
        <name>4-amino-2-methyl-5-(diphosphooxymethyl)pyrimidine</name>
        <dbReference type="ChEBI" id="CHEBI:57841"/>
    </ligand>
</feature>
<comment type="function">
    <text evidence="9">Condenses 4-methyl-5-(beta-hydroxyethyl)thiazole monophosphate (THZ-P) and 2-methyl-4-amino-5-hydroxymethyl pyrimidine pyrophosphate (HMP-PP) to form thiamine monophosphate (TMP).</text>
</comment>
<keyword evidence="5 9" id="KW-0784">Thiamine biosynthesis</keyword>
<evidence type="ECO:0000256" key="1">
    <source>
        <dbReference type="ARBA" id="ARBA00005165"/>
    </source>
</evidence>
<sequence>MSLPLRFPRGLYGITPEWDDTPRLVDAIQAAHEGGMVVLQWRRKLADAELHQAQRHAVQRVCAQLELPLIINDDWQVARDLHVAGAHLGKDDGELNAAKAGLHTNQWLGSTCYDQPALAEKALQLGVDYVAFGAVYPSLVKPHAPRATLDILRQGRALCEHYGDYTRAAVVAIGGITFSNAAPLIEAGVDSIAVISSLFEAPDVYAEARAFSRLFTL</sequence>
<comment type="caution">
    <text evidence="9">Lacks conserved residue(s) required for the propagation of feature annotation.</text>
</comment>
<evidence type="ECO:0000256" key="5">
    <source>
        <dbReference type="ARBA" id="ARBA00022977"/>
    </source>
</evidence>
<feature type="domain" description="Thiamine phosphate synthase/TenI" evidence="12">
    <location>
        <begin position="11"/>
        <end position="198"/>
    </location>
</feature>
<feature type="binding site" evidence="9">
    <location>
        <position position="175"/>
    </location>
    <ligand>
        <name>2-[(2R,5Z)-2-carboxy-4-methylthiazol-5(2H)-ylidene]ethyl phosphate</name>
        <dbReference type="ChEBI" id="CHEBI:62899"/>
    </ligand>
</feature>